<sequence length="194" mass="22543">MKLSLKSEANLAELSKEEVFEQFFKSFYPRLVYFAFQILADKPKAEDIVQEAFIKFWDHKEEITLNSVAIKNYLYSIVKNSSLNIVRHEKVVEKYKFNFAPSEVEETTVINYIIQSEVLAEIHQAIQTLPESCQRISRMGYLEGMKNHEIAATLGISINTVKTQKQRAMQLLRLRLNPETFTLLAFLLLDNPFC</sequence>
<evidence type="ECO:0000256" key="2">
    <source>
        <dbReference type="ARBA" id="ARBA00023015"/>
    </source>
</evidence>
<evidence type="ECO:0000256" key="4">
    <source>
        <dbReference type="ARBA" id="ARBA00023163"/>
    </source>
</evidence>
<evidence type="ECO:0000259" key="5">
    <source>
        <dbReference type="Pfam" id="PF04542"/>
    </source>
</evidence>
<dbReference type="PANTHER" id="PTHR43133:SF46">
    <property type="entry name" value="RNA POLYMERASE SIGMA-70 FACTOR ECF SUBFAMILY"/>
    <property type="match status" value="1"/>
</dbReference>
<dbReference type="Pfam" id="PF08281">
    <property type="entry name" value="Sigma70_r4_2"/>
    <property type="match status" value="1"/>
</dbReference>
<accession>A0A2T2YJP5</accession>
<dbReference type="InterPro" id="IPR013325">
    <property type="entry name" value="RNA_pol_sigma_r2"/>
</dbReference>
<evidence type="ECO:0000259" key="6">
    <source>
        <dbReference type="Pfam" id="PF08281"/>
    </source>
</evidence>
<keyword evidence="8" id="KW-1185">Reference proteome</keyword>
<comment type="caution">
    <text evidence="7">The sequence shown here is derived from an EMBL/GenBank/DDBJ whole genome shotgun (WGS) entry which is preliminary data.</text>
</comment>
<dbReference type="InterPro" id="IPR013249">
    <property type="entry name" value="RNA_pol_sigma70_r4_t2"/>
</dbReference>
<dbReference type="InterPro" id="IPR039425">
    <property type="entry name" value="RNA_pol_sigma-70-like"/>
</dbReference>
<dbReference type="EMBL" id="PYFT01000001">
    <property type="protein sequence ID" value="PSR55709.1"/>
    <property type="molecule type" value="Genomic_DNA"/>
</dbReference>
<dbReference type="NCBIfam" id="TIGR02985">
    <property type="entry name" value="Sig70_bacteroi1"/>
    <property type="match status" value="1"/>
</dbReference>
<dbReference type="Pfam" id="PF04542">
    <property type="entry name" value="Sigma70_r2"/>
    <property type="match status" value="1"/>
</dbReference>
<proteinExistence type="inferred from homology"/>
<dbReference type="Gene3D" id="1.10.10.10">
    <property type="entry name" value="Winged helix-like DNA-binding domain superfamily/Winged helix DNA-binding domain"/>
    <property type="match status" value="1"/>
</dbReference>
<dbReference type="InterPro" id="IPR013324">
    <property type="entry name" value="RNA_pol_sigma_r3/r4-like"/>
</dbReference>
<dbReference type="NCBIfam" id="TIGR02937">
    <property type="entry name" value="sigma70-ECF"/>
    <property type="match status" value="1"/>
</dbReference>
<comment type="similarity">
    <text evidence="1">Belongs to the sigma-70 factor family. ECF subfamily.</text>
</comment>
<evidence type="ECO:0000313" key="8">
    <source>
        <dbReference type="Proteomes" id="UP000240357"/>
    </source>
</evidence>
<organism evidence="7 8">
    <name type="scientific">Adhaeribacter arboris</name>
    <dbReference type="NCBI Taxonomy" id="2072846"/>
    <lineage>
        <taxon>Bacteria</taxon>
        <taxon>Pseudomonadati</taxon>
        <taxon>Bacteroidota</taxon>
        <taxon>Cytophagia</taxon>
        <taxon>Cytophagales</taxon>
        <taxon>Hymenobacteraceae</taxon>
        <taxon>Adhaeribacter</taxon>
    </lineage>
</organism>
<keyword evidence="2" id="KW-0805">Transcription regulation</keyword>
<dbReference type="Gene3D" id="1.10.1740.10">
    <property type="match status" value="1"/>
</dbReference>
<dbReference type="InterPro" id="IPR036388">
    <property type="entry name" value="WH-like_DNA-bd_sf"/>
</dbReference>
<protein>
    <submittedName>
        <fullName evidence="7">RNA polymerase sigma-70 factor</fullName>
    </submittedName>
</protein>
<dbReference type="InterPro" id="IPR014284">
    <property type="entry name" value="RNA_pol_sigma-70_dom"/>
</dbReference>
<keyword evidence="3" id="KW-0731">Sigma factor</keyword>
<dbReference type="PANTHER" id="PTHR43133">
    <property type="entry name" value="RNA POLYMERASE ECF-TYPE SIGMA FACTO"/>
    <property type="match status" value="1"/>
</dbReference>
<dbReference type="InterPro" id="IPR014327">
    <property type="entry name" value="RNA_pol_sigma70_bacteroid"/>
</dbReference>
<name>A0A2T2YJP5_9BACT</name>
<dbReference type="Proteomes" id="UP000240357">
    <property type="component" value="Unassembled WGS sequence"/>
</dbReference>
<evidence type="ECO:0000256" key="1">
    <source>
        <dbReference type="ARBA" id="ARBA00010641"/>
    </source>
</evidence>
<dbReference type="InterPro" id="IPR007627">
    <property type="entry name" value="RNA_pol_sigma70_r2"/>
</dbReference>
<dbReference type="GO" id="GO:0006352">
    <property type="term" value="P:DNA-templated transcription initiation"/>
    <property type="evidence" value="ECO:0007669"/>
    <property type="project" value="InterPro"/>
</dbReference>
<dbReference type="RefSeq" id="WP_106931890.1">
    <property type="nucleotide sequence ID" value="NZ_PYFT01000001.1"/>
</dbReference>
<dbReference type="CDD" id="cd06171">
    <property type="entry name" value="Sigma70_r4"/>
    <property type="match status" value="1"/>
</dbReference>
<dbReference type="SUPFAM" id="SSF88946">
    <property type="entry name" value="Sigma2 domain of RNA polymerase sigma factors"/>
    <property type="match status" value="1"/>
</dbReference>
<evidence type="ECO:0000313" key="7">
    <source>
        <dbReference type="EMBL" id="PSR55709.1"/>
    </source>
</evidence>
<reference evidence="7 8" key="1">
    <citation type="submission" date="2018-03" db="EMBL/GenBank/DDBJ databases">
        <title>Adhaeribacter sp. HMF7605 Genome sequencing and assembly.</title>
        <authorList>
            <person name="Kang H."/>
            <person name="Kang J."/>
            <person name="Cha I."/>
            <person name="Kim H."/>
            <person name="Joh K."/>
        </authorList>
    </citation>
    <scope>NUCLEOTIDE SEQUENCE [LARGE SCALE GENOMIC DNA]</scope>
    <source>
        <strain evidence="7 8">HMF7605</strain>
    </source>
</reference>
<feature type="domain" description="RNA polymerase sigma factor 70 region 4 type 2" evidence="6">
    <location>
        <begin position="120"/>
        <end position="172"/>
    </location>
</feature>
<gene>
    <name evidence="7" type="ORF">AHMF7605_20475</name>
</gene>
<dbReference type="GO" id="GO:0003677">
    <property type="term" value="F:DNA binding"/>
    <property type="evidence" value="ECO:0007669"/>
    <property type="project" value="InterPro"/>
</dbReference>
<keyword evidence="4" id="KW-0804">Transcription</keyword>
<dbReference type="AlphaFoldDB" id="A0A2T2YJP5"/>
<evidence type="ECO:0000256" key="3">
    <source>
        <dbReference type="ARBA" id="ARBA00023082"/>
    </source>
</evidence>
<feature type="domain" description="RNA polymerase sigma-70 region 2" evidence="5">
    <location>
        <begin position="24"/>
        <end position="89"/>
    </location>
</feature>
<dbReference type="OrthoDB" id="1524077at2"/>
<dbReference type="GO" id="GO:0016987">
    <property type="term" value="F:sigma factor activity"/>
    <property type="evidence" value="ECO:0007669"/>
    <property type="project" value="UniProtKB-KW"/>
</dbReference>
<dbReference type="SUPFAM" id="SSF88659">
    <property type="entry name" value="Sigma3 and sigma4 domains of RNA polymerase sigma factors"/>
    <property type="match status" value="1"/>
</dbReference>